<dbReference type="AlphaFoldDB" id="A0A7N2KL58"/>
<dbReference type="PANTHER" id="PTHR47723:SF19">
    <property type="entry name" value="POLYNUCLEOTIDYL TRANSFERASE, RIBONUCLEASE H-LIKE SUPERFAMILY PROTEIN"/>
    <property type="match status" value="1"/>
</dbReference>
<dbReference type="InParanoid" id="A0A7N2KL58"/>
<evidence type="ECO:0000259" key="2">
    <source>
        <dbReference type="Pfam" id="PF13966"/>
    </source>
</evidence>
<organism evidence="3 4">
    <name type="scientific">Quercus lobata</name>
    <name type="common">Valley oak</name>
    <dbReference type="NCBI Taxonomy" id="97700"/>
    <lineage>
        <taxon>Eukaryota</taxon>
        <taxon>Viridiplantae</taxon>
        <taxon>Streptophyta</taxon>
        <taxon>Embryophyta</taxon>
        <taxon>Tracheophyta</taxon>
        <taxon>Spermatophyta</taxon>
        <taxon>Magnoliopsida</taxon>
        <taxon>eudicotyledons</taxon>
        <taxon>Gunneridae</taxon>
        <taxon>Pentapetalae</taxon>
        <taxon>rosids</taxon>
        <taxon>fabids</taxon>
        <taxon>Fagales</taxon>
        <taxon>Fagaceae</taxon>
        <taxon>Quercus</taxon>
    </lineage>
</organism>
<name>A0A7N2KL58_QUELO</name>
<dbReference type="EnsemblPlants" id="QL01p007248:mrna">
    <property type="protein sequence ID" value="QL01p007248:mrna"/>
    <property type="gene ID" value="QL01p007248"/>
</dbReference>
<dbReference type="PANTHER" id="PTHR47723">
    <property type="entry name" value="OS05G0353850 PROTEIN"/>
    <property type="match status" value="1"/>
</dbReference>
<feature type="domain" description="RNase H type-1" evidence="1">
    <location>
        <begin position="307"/>
        <end position="426"/>
    </location>
</feature>
<dbReference type="EMBL" id="LRBV02000001">
    <property type="status" value="NOT_ANNOTATED_CDS"/>
    <property type="molecule type" value="Genomic_DNA"/>
</dbReference>
<dbReference type="Pfam" id="PF13966">
    <property type="entry name" value="zf-RVT"/>
    <property type="match status" value="1"/>
</dbReference>
<accession>A0A7N2KL58</accession>
<protein>
    <recommendedName>
        <fullName evidence="5">RNase H type-1 domain-containing protein</fullName>
    </recommendedName>
</protein>
<dbReference type="InterPro" id="IPR002156">
    <property type="entry name" value="RNaseH_domain"/>
</dbReference>
<dbReference type="InterPro" id="IPR044730">
    <property type="entry name" value="RNase_H-like_dom_plant"/>
</dbReference>
<dbReference type="GO" id="GO:0003676">
    <property type="term" value="F:nucleic acid binding"/>
    <property type="evidence" value="ECO:0007669"/>
    <property type="project" value="InterPro"/>
</dbReference>
<dbReference type="InterPro" id="IPR036397">
    <property type="entry name" value="RNaseH_sf"/>
</dbReference>
<reference evidence="3 4" key="1">
    <citation type="journal article" date="2016" name="G3 (Bethesda)">
        <title>First Draft Assembly and Annotation of the Genome of a California Endemic Oak Quercus lobata Nee (Fagaceae).</title>
        <authorList>
            <person name="Sork V.L."/>
            <person name="Fitz-Gibbon S.T."/>
            <person name="Puiu D."/>
            <person name="Crepeau M."/>
            <person name="Gugger P.F."/>
            <person name="Sherman R."/>
            <person name="Stevens K."/>
            <person name="Langley C.H."/>
            <person name="Pellegrini M."/>
            <person name="Salzberg S.L."/>
        </authorList>
    </citation>
    <scope>NUCLEOTIDE SEQUENCE [LARGE SCALE GENOMIC DNA]</scope>
    <source>
        <strain evidence="3 4">cv. SW786</strain>
    </source>
</reference>
<dbReference type="Pfam" id="PF13456">
    <property type="entry name" value="RVT_3"/>
    <property type="match status" value="1"/>
</dbReference>
<dbReference type="InterPro" id="IPR053151">
    <property type="entry name" value="RNase_H-like"/>
</dbReference>
<evidence type="ECO:0008006" key="5">
    <source>
        <dbReference type="Google" id="ProtNLM"/>
    </source>
</evidence>
<dbReference type="GO" id="GO:0004523">
    <property type="term" value="F:RNA-DNA hybrid ribonuclease activity"/>
    <property type="evidence" value="ECO:0007669"/>
    <property type="project" value="InterPro"/>
</dbReference>
<dbReference type="SUPFAM" id="SSF53098">
    <property type="entry name" value="Ribonuclease H-like"/>
    <property type="match status" value="1"/>
</dbReference>
<dbReference type="OMA" id="HEANSCA"/>
<reference evidence="3" key="2">
    <citation type="submission" date="2021-01" db="UniProtKB">
        <authorList>
            <consortium name="EnsemblPlants"/>
        </authorList>
    </citation>
    <scope>IDENTIFICATION</scope>
</reference>
<dbReference type="Gramene" id="QL01p007248:mrna">
    <property type="protein sequence ID" value="QL01p007248:mrna"/>
    <property type="gene ID" value="QL01p007248"/>
</dbReference>
<dbReference type="Proteomes" id="UP000594261">
    <property type="component" value="Chromosome 1"/>
</dbReference>
<evidence type="ECO:0000259" key="1">
    <source>
        <dbReference type="Pfam" id="PF13456"/>
    </source>
</evidence>
<feature type="domain" description="Reverse transcriptase zinc-binding" evidence="2">
    <location>
        <begin position="113"/>
        <end position="198"/>
    </location>
</feature>
<dbReference type="InterPro" id="IPR012337">
    <property type="entry name" value="RNaseH-like_sf"/>
</dbReference>
<dbReference type="InterPro" id="IPR026960">
    <property type="entry name" value="RVT-Znf"/>
</dbReference>
<sequence>MESNAMWAKVLKLKYGTRQRINARDESKLPRSPIWRGLKKGEQVFKEGMKWIPGHDTSNLKVKDVISPHGWLWSAIPFVLPPEIKESIQAVPFPIAARNVDKLAWKGSPKCVFSSKGAYRLATQPSKANVFPGVWIWKICTLPKIQMFIWKCMHNSVGVRACLVERGLHIPLDCPLCHTEPETISHALRDCKFVKPIWQQLGQIRGNQGFYSQGIKDWLASNAKAKASCIADGVPWNIVFPFALWLIWNQRNQVVFNQKSPNPCLTKLIKMQATEFFLCINCPKGNRRMVIRQIRWEKPASGWLKLNTDGSFDDLLGNAGGSGLIRNEQEDWVAGYTRKVGKANSFVAEAWALRDGLMLCNQMNLSNVIVELDAKALVDALNNPDFNNSVISPLFDDCKQLAAQIPQIVFRHIYHEANSCANQLANVGRLQSLDFILYTVPPVDLVPFIVADSQGLYSERLCLDSLSSC</sequence>
<keyword evidence="4" id="KW-1185">Reference proteome</keyword>
<proteinExistence type="predicted"/>
<evidence type="ECO:0000313" key="3">
    <source>
        <dbReference type="EnsemblPlants" id="QL01p007248:mrna"/>
    </source>
</evidence>
<evidence type="ECO:0000313" key="4">
    <source>
        <dbReference type="Proteomes" id="UP000594261"/>
    </source>
</evidence>
<dbReference type="Gene3D" id="3.30.420.10">
    <property type="entry name" value="Ribonuclease H-like superfamily/Ribonuclease H"/>
    <property type="match status" value="1"/>
</dbReference>
<dbReference type="CDD" id="cd06222">
    <property type="entry name" value="RNase_H_like"/>
    <property type="match status" value="1"/>
</dbReference>